<feature type="domain" description="AB hydrolase-1" evidence="2">
    <location>
        <begin position="210"/>
        <end position="478"/>
    </location>
</feature>
<dbReference type="Pfam" id="PF00561">
    <property type="entry name" value="Abhydrolase_1"/>
    <property type="match status" value="1"/>
</dbReference>
<dbReference type="PANTHER" id="PTHR45763:SF8">
    <property type="entry name" value="ALPHA_BETA-HYDROLASES SUPERFAMILY PROTEIN"/>
    <property type="match status" value="1"/>
</dbReference>
<feature type="region of interest" description="Disordered" evidence="1">
    <location>
        <begin position="507"/>
        <end position="538"/>
    </location>
</feature>
<dbReference type="InterPro" id="IPR029058">
    <property type="entry name" value="AB_hydrolase_fold"/>
</dbReference>
<evidence type="ECO:0000313" key="3">
    <source>
        <dbReference type="Proteomes" id="UP001515500"/>
    </source>
</evidence>
<dbReference type="PANTHER" id="PTHR45763">
    <property type="entry name" value="HYDROLASE, ALPHA/BETA FOLD FAMILY PROTEIN, EXPRESSED-RELATED"/>
    <property type="match status" value="1"/>
</dbReference>
<evidence type="ECO:0000259" key="2">
    <source>
        <dbReference type="Pfam" id="PF00561"/>
    </source>
</evidence>
<reference evidence="4" key="1">
    <citation type="submission" date="2025-08" db="UniProtKB">
        <authorList>
            <consortium name="RefSeq"/>
        </authorList>
    </citation>
    <scope>IDENTIFICATION</scope>
</reference>
<protein>
    <submittedName>
        <fullName evidence="4">LOW QUALITY PROTEIN: uncharacterized protein LOC120273861</fullName>
    </submittedName>
</protein>
<keyword evidence="3" id="KW-1185">Reference proteome</keyword>
<organism evidence="3 4">
    <name type="scientific">Dioscorea cayennensis subsp. rotundata</name>
    <name type="common">White Guinea yam</name>
    <name type="synonym">Dioscorea rotundata</name>
    <dbReference type="NCBI Taxonomy" id="55577"/>
    <lineage>
        <taxon>Eukaryota</taxon>
        <taxon>Viridiplantae</taxon>
        <taxon>Streptophyta</taxon>
        <taxon>Embryophyta</taxon>
        <taxon>Tracheophyta</taxon>
        <taxon>Spermatophyta</taxon>
        <taxon>Magnoliopsida</taxon>
        <taxon>Liliopsida</taxon>
        <taxon>Dioscoreales</taxon>
        <taxon>Dioscoreaceae</taxon>
        <taxon>Dioscorea</taxon>
    </lineage>
</organism>
<name>A0AB40CBN4_DIOCR</name>
<dbReference type="SUPFAM" id="SSF53474">
    <property type="entry name" value="alpha/beta-Hydrolases"/>
    <property type="match status" value="1"/>
</dbReference>
<dbReference type="GeneID" id="120273861"/>
<sequence>MAAGGGGGMTWQEELASLVEETGVRYPAAAAAEDDEPRDLRKRIVGDGSEDGVMAEESFKDQVKGFLKATGEMMHELGKGCRDIVEQSLVGVEDSYVARKLRGPCEMVAVRLSFLNEFLPEDRDPMRCWMVVVLVLLLSLSAMNVNTGSQNLVTNQKQLYIHPPSAARIQLPDGRYMAYHEQGVPAETARFSLIAPHSFLSSRLAGIPGIKASLLEEFRVRLITYDLPGFGESDPHPGRNLNTSAMDMLSLANAVGVQEKFWVLGYSAGGIHAWAALRYIPHKIAGAAMFAPMGNPYESEMTREERYKTWEKWTTKRKLMYILARRFPSFLPYFYRRSFLSGMHGQPEKWLSLSLGKKDKALIENQIFREFWERDVEESVRQRDTKPFVEEAVLQVSRWGFSLADLQVQKHDGKGFVSWLKSLFNPTEREWAGFQGPIHIWQGTDDRVVPQSMTEFVRKVVPGATMHRLLGEGHFSYFCFCDECHRQIFSTLFGIPEGPLSTAFNDDENIEDAEDIETPSEQNCEEISDNHTEQNELS</sequence>
<dbReference type="Proteomes" id="UP001515500">
    <property type="component" value="Chromosome 12"/>
</dbReference>
<evidence type="ECO:0000256" key="1">
    <source>
        <dbReference type="SAM" id="MobiDB-lite"/>
    </source>
</evidence>
<dbReference type="Gene3D" id="3.40.50.1820">
    <property type="entry name" value="alpha/beta hydrolase"/>
    <property type="match status" value="1"/>
</dbReference>
<gene>
    <name evidence="4" type="primary">LOC120273861</name>
</gene>
<dbReference type="RefSeq" id="XP_039136528.1">
    <property type="nucleotide sequence ID" value="XM_039280594.1"/>
</dbReference>
<proteinExistence type="predicted"/>
<feature type="compositionally biased region" description="Acidic residues" evidence="1">
    <location>
        <begin position="507"/>
        <end position="527"/>
    </location>
</feature>
<dbReference type="InterPro" id="IPR000073">
    <property type="entry name" value="AB_hydrolase_1"/>
</dbReference>
<feature type="compositionally biased region" description="Basic and acidic residues" evidence="1">
    <location>
        <begin position="528"/>
        <end position="538"/>
    </location>
</feature>
<accession>A0AB40CBN4</accession>
<dbReference type="AlphaFoldDB" id="A0AB40CBN4"/>
<evidence type="ECO:0000313" key="4">
    <source>
        <dbReference type="RefSeq" id="XP_039136528.1"/>
    </source>
</evidence>